<sequence length="361" mass="37093">MQRRARVLVTGVATLALVAVLVAAGLVARRLLDRPDDLERAVGTLPQDVLRATYTDWAAVRSAAGGEDLDAGSAPRQVSAFLDRAFEQDLTSTSALAGSTYALEHRFGFSPLEARWEALGQGEQGQVVVLAFDDGTDLGGVERRLRTLGYAEPAGGAGSGGTWAGSADLVAALDPELTPVQQNVAVLPEDGLVLMSDAPGSVSAAAEVVRGDAPALRADGVVAAVAGGAPVTAVLWAGDFACADVSMARADEEDQQAAAALVREAGGVHPLTGLLIAREADGTLGVAMAFESDEQASEDLQARVDLAAGRAVGQGGSFTDRFRVSAGEADGRVVRLELTPRPRAGFVFSDITSGPLLFATC</sequence>
<gene>
    <name evidence="1" type="ORF">H9L09_06675</name>
</gene>
<reference evidence="1 2" key="1">
    <citation type="submission" date="2020-08" db="EMBL/GenBank/DDBJ databases">
        <title>Genome sequence of Nocardioides mesophilus KACC 16243T.</title>
        <authorList>
            <person name="Hyun D.-W."/>
            <person name="Bae J.-W."/>
        </authorList>
    </citation>
    <scope>NUCLEOTIDE SEQUENCE [LARGE SCALE GENOMIC DNA]</scope>
    <source>
        <strain evidence="1 2">KACC 16243</strain>
    </source>
</reference>
<accession>A0A7G9REN3</accession>
<proteinExistence type="predicted"/>
<organism evidence="1 2">
    <name type="scientific">Nocardioides mesophilus</name>
    <dbReference type="NCBI Taxonomy" id="433659"/>
    <lineage>
        <taxon>Bacteria</taxon>
        <taxon>Bacillati</taxon>
        <taxon>Actinomycetota</taxon>
        <taxon>Actinomycetes</taxon>
        <taxon>Propionibacteriales</taxon>
        <taxon>Nocardioidaceae</taxon>
        <taxon>Nocardioides</taxon>
    </lineage>
</organism>
<keyword evidence="2" id="KW-1185">Reference proteome</keyword>
<dbReference type="AlphaFoldDB" id="A0A7G9REN3"/>
<evidence type="ECO:0000313" key="1">
    <source>
        <dbReference type="EMBL" id="QNN54058.1"/>
    </source>
</evidence>
<evidence type="ECO:0000313" key="2">
    <source>
        <dbReference type="Proteomes" id="UP000515947"/>
    </source>
</evidence>
<dbReference type="EMBL" id="CP060713">
    <property type="protein sequence ID" value="QNN54058.1"/>
    <property type="molecule type" value="Genomic_DNA"/>
</dbReference>
<dbReference type="Proteomes" id="UP000515947">
    <property type="component" value="Chromosome"/>
</dbReference>
<evidence type="ECO:0008006" key="3">
    <source>
        <dbReference type="Google" id="ProtNLM"/>
    </source>
</evidence>
<dbReference type="RefSeq" id="WP_187579900.1">
    <property type="nucleotide sequence ID" value="NZ_CP060713.1"/>
</dbReference>
<name>A0A7G9REN3_9ACTN</name>
<protein>
    <recommendedName>
        <fullName evidence="3">DUF3352 domain-containing protein</fullName>
    </recommendedName>
</protein>
<dbReference type="KEGG" id="nmes:H9L09_06675"/>